<reference evidence="4 5" key="1">
    <citation type="journal article" date="2015" name="Int. J. Syst. Evol. Microbiol.">
        <title>Methanoculleus taiwanensis sp. nov., a methanogen isolated from deep marine sediment at the deformation front area near Taiwan.</title>
        <authorList>
            <person name="Weng C.Y."/>
            <person name="Chen S.C."/>
            <person name="Lai M.C."/>
            <person name="Wu S.Y."/>
            <person name="Lin S."/>
            <person name="Yang T.F."/>
            <person name="Chen P.C."/>
        </authorList>
    </citation>
    <scope>NUCLEOTIDE SEQUENCE [LARGE SCALE GENOMIC DNA]</scope>
    <source>
        <strain evidence="4 5">CYW4</strain>
    </source>
</reference>
<comment type="caution">
    <text evidence="4">The sequence shown here is derived from an EMBL/GenBank/DDBJ whole genome shotgun (WGS) entry which is preliminary data.</text>
</comment>
<protein>
    <recommendedName>
        <fullName evidence="3">Flavodoxin-like domain-containing protein</fullName>
    </recommendedName>
</protein>
<organism evidence="4 5">
    <name type="scientific">Methanoculleus taiwanensis</name>
    <dbReference type="NCBI Taxonomy" id="1550565"/>
    <lineage>
        <taxon>Archaea</taxon>
        <taxon>Methanobacteriati</taxon>
        <taxon>Methanobacteriota</taxon>
        <taxon>Stenosarchaea group</taxon>
        <taxon>Methanomicrobia</taxon>
        <taxon>Methanomicrobiales</taxon>
        <taxon>Methanomicrobiaceae</taxon>
        <taxon>Methanoculleus</taxon>
    </lineage>
</organism>
<dbReference type="InterPro" id="IPR029039">
    <property type="entry name" value="Flavoprotein-like_sf"/>
</dbReference>
<dbReference type="GO" id="GO:0016491">
    <property type="term" value="F:oxidoreductase activity"/>
    <property type="evidence" value="ECO:0007669"/>
    <property type="project" value="InterPro"/>
</dbReference>
<dbReference type="InterPro" id="IPR005025">
    <property type="entry name" value="FMN_Rdtase-like_dom"/>
</dbReference>
<dbReference type="PROSITE" id="PS50902">
    <property type="entry name" value="FLAVODOXIN_LIKE"/>
    <property type="match status" value="1"/>
</dbReference>
<comment type="cofactor">
    <cofactor evidence="1">
        <name>[4Fe-4S] cluster</name>
        <dbReference type="ChEBI" id="CHEBI:49883"/>
    </cofactor>
</comment>
<dbReference type="Gene3D" id="3.40.50.360">
    <property type="match status" value="1"/>
</dbReference>
<name>A0A498H2M2_9EURY</name>
<dbReference type="InterPro" id="IPR001226">
    <property type="entry name" value="Flavodoxin_CS"/>
</dbReference>
<proteinExistence type="inferred from homology"/>
<keyword evidence="5" id="KW-1185">Reference proteome</keyword>
<evidence type="ECO:0000256" key="1">
    <source>
        <dbReference type="ARBA" id="ARBA00001966"/>
    </source>
</evidence>
<dbReference type="SUPFAM" id="SSF52218">
    <property type="entry name" value="Flavoproteins"/>
    <property type="match status" value="1"/>
</dbReference>
<feature type="domain" description="Flavodoxin-like" evidence="3">
    <location>
        <begin position="3"/>
        <end position="155"/>
    </location>
</feature>
<dbReference type="AlphaFoldDB" id="A0A498H2M2"/>
<dbReference type="EMBL" id="LHQS01000002">
    <property type="protein sequence ID" value="RXE56505.1"/>
    <property type="molecule type" value="Genomic_DNA"/>
</dbReference>
<dbReference type="Pfam" id="PF03358">
    <property type="entry name" value="FMN_red"/>
    <property type="match status" value="1"/>
</dbReference>
<dbReference type="PROSITE" id="PS00201">
    <property type="entry name" value="FLAVODOXIN"/>
    <property type="match status" value="1"/>
</dbReference>
<dbReference type="InterPro" id="IPR008254">
    <property type="entry name" value="Flavodoxin/NO_synth"/>
</dbReference>
<evidence type="ECO:0000313" key="4">
    <source>
        <dbReference type="EMBL" id="RXE56505.1"/>
    </source>
</evidence>
<accession>A0A498H2M2</accession>
<gene>
    <name evidence="4" type="ORF">ABH15_05260</name>
</gene>
<evidence type="ECO:0000259" key="3">
    <source>
        <dbReference type="PROSITE" id="PS50902"/>
    </source>
</evidence>
<evidence type="ECO:0000313" key="5">
    <source>
        <dbReference type="Proteomes" id="UP000290932"/>
    </source>
</evidence>
<evidence type="ECO:0000256" key="2">
    <source>
        <dbReference type="ARBA" id="ARBA00038292"/>
    </source>
</evidence>
<comment type="similarity">
    <text evidence="2">Belongs to the SsuE family. Isf subfamily.</text>
</comment>
<dbReference type="Proteomes" id="UP000290932">
    <property type="component" value="Unassembled WGS sequence"/>
</dbReference>
<dbReference type="GO" id="GO:0009055">
    <property type="term" value="F:electron transfer activity"/>
    <property type="evidence" value="ECO:0007669"/>
    <property type="project" value="InterPro"/>
</dbReference>
<dbReference type="GO" id="GO:0010181">
    <property type="term" value="F:FMN binding"/>
    <property type="evidence" value="ECO:0007669"/>
    <property type="project" value="InterPro"/>
</dbReference>
<sequence length="156" mass="17046">MRIRIVYYSWQGHTRTVATALAELLGAELQRIEAVSESGMFGKAMRAMLGMRAAIRPLDASLGDVDHLIVATPVWAQKVPPYVNEYLAGLVNCSGKPFSVLVEMKGSGAESAIRAVRDRLTKKGMRFVSSAVTLEDEVDAGTYGRKIEEFAKAILQ</sequence>